<protein>
    <submittedName>
        <fullName evidence="2">Uncharacterized protein</fullName>
    </submittedName>
</protein>
<sequence>MDNAQSVEDTAVGDPPRRRSRRGAWIVGAAAVAVLLGGAFGYFNTNVLDSGRICHGWVTPDEAARALGGGLGRVSASEDSATSCTIRKAGWLPGQDERLSLRTVTEQAGFPFGRGAWQISAARHVMSGGTHGAYDAYGGWALLPAVCAKSFDGDGASPVLHADVTSPDTAGDADGMRDLLAAASRALIDGSADCATPGYGDTATVTSAPSPARAADLDQVCGIGGFQLTKAQGPSGRRVIEQVVGSPGQGSLYCDLSFDGDRDGPFARLAVVGDPALVAAFTGRDVTRAECAGRDTVFALDLRYFDASERAATHLPDTAGFTEEFTEAAGAAMRCA</sequence>
<keyword evidence="1" id="KW-0812">Transmembrane</keyword>
<keyword evidence="1" id="KW-0472">Membrane</keyword>
<keyword evidence="3" id="KW-1185">Reference proteome</keyword>
<dbReference type="RefSeq" id="WP_205382794.1">
    <property type="nucleotide sequence ID" value="NZ_JAFFZS010000006.1"/>
</dbReference>
<reference evidence="2 3" key="1">
    <citation type="submission" date="2021-02" db="EMBL/GenBank/DDBJ databases">
        <title>Whole genome sequencing of Streptomyces actuosus VRA1.</title>
        <authorList>
            <person name="Sen G."/>
            <person name="Sen A."/>
        </authorList>
    </citation>
    <scope>NUCLEOTIDE SEQUENCE [LARGE SCALE GENOMIC DNA]</scope>
    <source>
        <strain evidence="2 3">VRA1</strain>
    </source>
</reference>
<gene>
    <name evidence="2" type="ORF">JS756_10780</name>
</gene>
<comment type="caution">
    <text evidence="2">The sequence shown here is derived from an EMBL/GenBank/DDBJ whole genome shotgun (WGS) entry which is preliminary data.</text>
</comment>
<proteinExistence type="predicted"/>
<evidence type="ECO:0000256" key="1">
    <source>
        <dbReference type="SAM" id="Phobius"/>
    </source>
</evidence>
<dbReference type="Proteomes" id="UP000788262">
    <property type="component" value="Unassembled WGS sequence"/>
</dbReference>
<evidence type="ECO:0000313" key="3">
    <source>
        <dbReference type="Proteomes" id="UP000788262"/>
    </source>
</evidence>
<keyword evidence="1" id="KW-1133">Transmembrane helix</keyword>
<evidence type="ECO:0000313" key="2">
    <source>
        <dbReference type="EMBL" id="MBN0044586.1"/>
    </source>
</evidence>
<organism evidence="2 3">
    <name type="scientific">Streptomyces actuosus</name>
    <dbReference type="NCBI Taxonomy" id="1885"/>
    <lineage>
        <taxon>Bacteria</taxon>
        <taxon>Bacillati</taxon>
        <taxon>Actinomycetota</taxon>
        <taxon>Actinomycetes</taxon>
        <taxon>Kitasatosporales</taxon>
        <taxon>Streptomycetaceae</taxon>
        <taxon>Streptomyces</taxon>
    </lineage>
</organism>
<accession>A0ABS2VNG8</accession>
<name>A0ABS2VNG8_STRAS</name>
<feature type="transmembrane region" description="Helical" evidence="1">
    <location>
        <begin position="24"/>
        <end position="43"/>
    </location>
</feature>
<dbReference type="EMBL" id="JAFFZS010000006">
    <property type="protein sequence ID" value="MBN0044586.1"/>
    <property type="molecule type" value="Genomic_DNA"/>
</dbReference>